<keyword evidence="4" id="KW-0238">DNA-binding</keyword>
<dbReference type="Gene3D" id="3.40.50.2300">
    <property type="match status" value="1"/>
</dbReference>
<protein>
    <submittedName>
        <fullName evidence="8">Response regulator</fullName>
    </submittedName>
</protein>
<proteinExistence type="predicted"/>
<keyword evidence="2" id="KW-0902">Two-component regulatory system</keyword>
<dbReference type="Proteomes" id="UP000676565">
    <property type="component" value="Unassembled WGS sequence"/>
</dbReference>
<evidence type="ECO:0000256" key="2">
    <source>
        <dbReference type="ARBA" id="ARBA00023012"/>
    </source>
</evidence>
<gene>
    <name evidence="8" type="ORF">J8F10_18905</name>
</gene>
<dbReference type="InterPro" id="IPR039420">
    <property type="entry name" value="WalR-like"/>
</dbReference>
<feature type="domain" description="Response regulatory" evidence="7">
    <location>
        <begin position="31"/>
        <end position="146"/>
    </location>
</feature>
<dbReference type="InterPro" id="IPR036890">
    <property type="entry name" value="HATPase_C_sf"/>
</dbReference>
<evidence type="ECO:0000256" key="5">
    <source>
        <dbReference type="ARBA" id="ARBA00023163"/>
    </source>
</evidence>
<comment type="caution">
    <text evidence="8">The sequence shown here is derived from an EMBL/GenBank/DDBJ whole genome shotgun (WGS) entry which is preliminary data.</text>
</comment>
<dbReference type="PANTHER" id="PTHR48111">
    <property type="entry name" value="REGULATOR OF RPOS"/>
    <property type="match status" value="1"/>
</dbReference>
<dbReference type="InterPro" id="IPR003594">
    <property type="entry name" value="HATPase_dom"/>
</dbReference>
<accession>A0ABS5BUG2</accession>
<dbReference type="EMBL" id="JAGKQQ010000001">
    <property type="protein sequence ID" value="MBP3957319.1"/>
    <property type="molecule type" value="Genomic_DNA"/>
</dbReference>
<keyword evidence="1 6" id="KW-0597">Phosphoprotein</keyword>
<feature type="modified residue" description="4-aspartylphosphate" evidence="6">
    <location>
        <position position="81"/>
    </location>
</feature>
<dbReference type="RefSeq" id="WP_210656263.1">
    <property type="nucleotide sequence ID" value="NZ_JAGKQQ010000001.1"/>
</dbReference>
<dbReference type="CDD" id="cd00156">
    <property type="entry name" value="REC"/>
    <property type="match status" value="1"/>
</dbReference>
<evidence type="ECO:0000313" key="9">
    <source>
        <dbReference type="Proteomes" id="UP000676565"/>
    </source>
</evidence>
<dbReference type="Gene3D" id="3.30.565.10">
    <property type="entry name" value="Histidine kinase-like ATPase, C-terminal domain"/>
    <property type="match status" value="1"/>
</dbReference>
<name>A0ABS5BUG2_9BACT</name>
<keyword evidence="3" id="KW-0805">Transcription regulation</keyword>
<dbReference type="SUPFAM" id="SSF52172">
    <property type="entry name" value="CheY-like"/>
    <property type="match status" value="1"/>
</dbReference>
<dbReference type="InterPro" id="IPR011006">
    <property type="entry name" value="CheY-like_superfamily"/>
</dbReference>
<dbReference type="InterPro" id="IPR001789">
    <property type="entry name" value="Sig_transdc_resp-reg_receiver"/>
</dbReference>
<dbReference type="Pfam" id="PF13581">
    <property type="entry name" value="HATPase_c_2"/>
    <property type="match status" value="1"/>
</dbReference>
<organism evidence="8 9">
    <name type="scientific">Gemmata palustris</name>
    <dbReference type="NCBI Taxonomy" id="2822762"/>
    <lineage>
        <taxon>Bacteria</taxon>
        <taxon>Pseudomonadati</taxon>
        <taxon>Planctomycetota</taxon>
        <taxon>Planctomycetia</taxon>
        <taxon>Gemmatales</taxon>
        <taxon>Gemmataceae</taxon>
        <taxon>Gemmata</taxon>
    </lineage>
</organism>
<reference evidence="8 9" key="1">
    <citation type="submission" date="2021-04" db="EMBL/GenBank/DDBJ databases">
        <authorList>
            <person name="Ivanova A."/>
        </authorList>
    </citation>
    <scope>NUCLEOTIDE SEQUENCE [LARGE SCALE GENOMIC DNA]</scope>
    <source>
        <strain evidence="8 9">G18</strain>
    </source>
</reference>
<dbReference type="SMART" id="SM00448">
    <property type="entry name" value="REC"/>
    <property type="match status" value="1"/>
</dbReference>
<dbReference type="PANTHER" id="PTHR48111:SF1">
    <property type="entry name" value="TWO-COMPONENT RESPONSE REGULATOR ORR33"/>
    <property type="match status" value="1"/>
</dbReference>
<dbReference type="Pfam" id="PF00072">
    <property type="entry name" value="Response_reg"/>
    <property type="match status" value="1"/>
</dbReference>
<evidence type="ECO:0000259" key="7">
    <source>
        <dbReference type="PROSITE" id="PS50110"/>
    </source>
</evidence>
<dbReference type="SUPFAM" id="SSF55874">
    <property type="entry name" value="ATPase domain of HSP90 chaperone/DNA topoisomerase II/histidine kinase"/>
    <property type="match status" value="1"/>
</dbReference>
<evidence type="ECO:0000256" key="6">
    <source>
        <dbReference type="PROSITE-ProRule" id="PRU00169"/>
    </source>
</evidence>
<keyword evidence="9" id="KW-1185">Reference proteome</keyword>
<evidence type="ECO:0000313" key="8">
    <source>
        <dbReference type="EMBL" id="MBP3957319.1"/>
    </source>
</evidence>
<evidence type="ECO:0000256" key="4">
    <source>
        <dbReference type="ARBA" id="ARBA00023125"/>
    </source>
</evidence>
<dbReference type="CDD" id="cd16936">
    <property type="entry name" value="HATPase_RsbW-like"/>
    <property type="match status" value="1"/>
</dbReference>
<keyword evidence="5" id="KW-0804">Transcription</keyword>
<sequence length="328" mass="35464">MPAPVGALVDTPPAPLYAPGAPKSTAQAVPTILLVDDSSVQRRIVHSLLDGAGTWNVVHAADGVSALQQIEREQPDLVLTDVYMPKMDGLALVEQVRDRFPGVPVVLMTGHGSEQVAVSALKAGAADYVPKRAMVSELGRILERVLTNARTESDRVRLFSGMTGRVSRFVLDNDPRLIGPLVAQIRDDLLAVGVCNRNGVTRVGIALEEALLNAIYHGNLEVSSQLKENGDGPFCELAHARRTQAPYAARRVRVVARVTPRRAMFVVADEGPGFDVNSLPDPATPELLERPSGRGLLLMRSFMDQVRFNAIGNRVTLVKSQISCTRDD</sequence>
<evidence type="ECO:0000256" key="1">
    <source>
        <dbReference type="ARBA" id="ARBA00022553"/>
    </source>
</evidence>
<dbReference type="PROSITE" id="PS50110">
    <property type="entry name" value="RESPONSE_REGULATORY"/>
    <property type="match status" value="1"/>
</dbReference>
<evidence type="ECO:0000256" key="3">
    <source>
        <dbReference type="ARBA" id="ARBA00023015"/>
    </source>
</evidence>